<evidence type="ECO:0000313" key="7">
    <source>
        <dbReference type="Proteomes" id="UP001345827"/>
    </source>
</evidence>
<evidence type="ECO:0000256" key="4">
    <source>
        <dbReference type="SAM" id="MobiDB-lite"/>
    </source>
</evidence>
<feature type="region of interest" description="Disordered" evidence="4">
    <location>
        <begin position="549"/>
        <end position="726"/>
    </location>
</feature>
<dbReference type="GO" id="GO:0010997">
    <property type="term" value="F:anaphase-promoting complex binding"/>
    <property type="evidence" value="ECO:0007669"/>
    <property type="project" value="TreeGrafter"/>
</dbReference>
<feature type="region of interest" description="Disordered" evidence="4">
    <location>
        <begin position="1133"/>
        <end position="1158"/>
    </location>
</feature>
<protein>
    <recommendedName>
        <fullName evidence="5">DNA replication checkpoint mediator MRC1 domain-containing protein</fullName>
    </recommendedName>
</protein>
<feature type="region of interest" description="Disordered" evidence="4">
    <location>
        <begin position="1333"/>
        <end position="1359"/>
    </location>
</feature>
<evidence type="ECO:0000256" key="1">
    <source>
        <dbReference type="ARBA" id="ARBA00004123"/>
    </source>
</evidence>
<feature type="region of interest" description="Disordered" evidence="4">
    <location>
        <begin position="878"/>
        <end position="982"/>
    </location>
</feature>
<proteinExistence type="predicted"/>
<feature type="compositionally biased region" description="Polar residues" evidence="4">
    <location>
        <begin position="56"/>
        <end position="75"/>
    </location>
</feature>
<feature type="compositionally biased region" description="Acidic residues" evidence="4">
    <location>
        <begin position="640"/>
        <end position="664"/>
    </location>
</feature>
<evidence type="ECO:0000256" key="2">
    <source>
        <dbReference type="ARBA" id="ARBA00022553"/>
    </source>
</evidence>
<feature type="compositionally biased region" description="Acidic residues" evidence="4">
    <location>
        <begin position="76"/>
        <end position="87"/>
    </location>
</feature>
<dbReference type="PANTHER" id="PTHR14396:SF10">
    <property type="entry name" value="CLASPIN"/>
    <property type="match status" value="1"/>
</dbReference>
<feature type="compositionally biased region" description="Basic and acidic residues" evidence="4">
    <location>
        <begin position="926"/>
        <end position="942"/>
    </location>
</feature>
<dbReference type="InterPro" id="IPR018564">
    <property type="entry name" value="Repl_chkpnt_MRC1_dom"/>
</dbReference>
<feature type="compositionally biased region" description="Polar residues" evidence="4">
    <location>
        <begin position="882"/>
        <end position="891"/>
    </location>
</feature>
<feature type="compositionally biased region" description="Acidic residues" evidence="4">
    <location>
        <begin position="943"/>
        <end position="953"/>
    </location>
</feature>
<dbReference type="Proteomes" id="UP001345827">
    <property type="component" value="Unassembled WGS sequence"/>
</dbReference>
<feature type="compositionally biased region" description="Basic and acidic residues" evidence="4">
    <location>
        <begin position="278"/>
        <end position="289"/>
    </location>
</feature>
<feature type="region of interest" description="Disordered" evidence="4">
    <location>
        <begin position="1078"/>
        <end position="1118"/>
    </location>
</feature>
<dbReference type="PANTHER" id="PTHR14396">
    <property type="entry name" value="CLASPIN"/>
    <property type="match status" value="1"/>
</dbReference>
<keyword evidence="7" id="KW-1185">Reference proteome</keyword>
<feature type="region of interest" description="Disordered" evidence="4">
    <location>
        <begin position="996"/>
        <end position="1047"/>
    </location>
</feature>
<evidence type="ECO:0000259" key="5">
    <source>
        <dbReference type="Pfam" id="PF09444"/>
    </source>
</evidence>
<dbReference type="Pfam" id="PF09444">
    <property type="entry name" value="MRC1"/>
    <property type="match status" value="1"/>
</dbReference>
<organism evidence="6 7">
    <name type="scientific">Vermiconidia calcicola</name>
    <dbReference type="NCBI Taxonomy" id="1690605"/>
    <lineage>
        <taxon>Eukaryota</taxon>
        <taxon>Fungi</taxon>
        <taxon>Dikarya</taxon>
        <taxon>Ascomycota</taxon>
        <taxon>Pezizomycotina</taxon>
        <taxon>Dothideomycetes</taxon>
        <taxon>Dothideomycetidae</taxon>
        <taxon>Mycosphaerellales</taxon>
        <taxon>Extremaceae</taxon>
        <taxon>Vermiconidia</taxon>
    </lineage>
</organism>
<feature type="compositionally biased region" description="Basic and acidic residues" evidence="4">
    <location>
        <begin position="362"/>
        <end position="373"/>
    </location>
</feature>
<comment type="caution">
    <text evidence="6">The sequence shown here is derived from an EMBL/GenBank/DDBJ whole genome shotgun (WGS) entry which is preliminary data.</text>
</comment>
<keyword evidence="3" id="KW-0539">Nucleus</keyword>
<feature type="compositionally biased region" description="Acidic residues" evidence="4">
    <location>
        <begin position="598"/>
        <end position="611"/>
    </location>
</feature>
<feature type="compositionally biased region" description="Acidic residues" evidence="4">
    <location>
        <begin position="694"/>
        <end position="703"/>
    </location>
</feature>
<feature type="compositionally biased region" description="Acidic residues" evidence="4">
    <location>
        <begin position="619"/>
        <end position="632"/>
    </location>
</feature>
<dbReference type="InterPro" id="IPR024146">
    <property type="entry name" value="Claspin"/>
</dbReference>
<accession>A0AAV9Q0B1</accession>
<feature type="compositionally biased region" description="Basic and acidic residues" evidence="4">
    <location>
        <begin position="1248"/>
        <end position="1257"/>
    </location>
</feature>
<feature type="region of interest" description="Disordered" evidence="4">
    <location>
        <begin position="1"/>
        <end position="304"/>
    </location>
</feature>
<feature type="compositionally biased region" description="Basic and acidic residues" evidence="4">
    <location>
        <begin position="555"/>
        <end position="597"/>
    </location>
</feature>
<feature type="region of interest" description="Disordered" evidence="4">
    <location>
        <begin position="331"/>
        <end position="417"/>
    </location>
</feature>
<name>A0AAV9Q0B1_9PEZI</name>
<feature type="compositionally biased region" description="Low complexity" evidence="4">
    <location>
        <begin position="151"/>
        <end position="179"/>
    </location>
</feature>
<gene>
    <name evidence="6" type="ORF">LTR25_009113</name>
</gene>
<feature type="compositionally biased region" description="Basic and acidic residues" evidence="4">
    <location>
        <begin position="181"/>
        <end position="193"/>
    </location>
</feature>
<reference evidence="6 7" key="1">
    <citation type="submission" date="2023-06" db="EMBL/GenBank/DDBJ databases">
        <title>Black Yeasts Isolated from many extreme environments.</title>
        <authorList>
            <person name="Coleine C."/>
            <person name="Stajich J.E."/>
            <person name="Selbmann L."/>
        </authorList>
    </citation>
    <scope>NUCLEOTIDE SEQUENCE [LARGE SCALE GENOMIC DNA]</scope>
    <source>
        <strain evidence="6 7">CCFEE 5887</strain>
    </source>
</reference>
<dbReference type="GO" id="GO:0033314">
    <property type="term" value="P:mitotic DNA replication checkpoint signaling"/>
    <property type="evidence" value="ECO:0007669"/>
    <property type="project" value="TreeGrafter"/>
</dbReference>
<dbReference type="EMBL" id="JAXLQG010000019">
    <property type="protein sequence ID" value="KAK5530535.1"/>
    <property type="molecule type" value="Genomic_DNA"/>
</dbReference>
<evidence type="ECO:0000256" key="3">
    <source>
        <dbReference type="ARBA" id="ARBA00023242"/>
    </source>
</evidence>
<dbReference type="GO" id="GO:0005634">
    <property type="term" value="C:nucleus"/>
    <property type="evidence" value="ECO:0007669"/>
    <property type="project" value="UniProtKB-SubCell"/>
</dbReference>
<evidence type="ECO:0000313" key="6">
    <source>
        <dbReference type="EMBL" id="KAK5530535.1"/>
    </source>
</evidence>
<feature type="region of interest" description="Disordered" evidence="4">
    <location>
        <begin position="430"/>
        <end position="466"/>
    </location>
</feature>
<feature type="compositionally biased region" description="Basic residues" evidence="4">
    <location>
        <begin position="138"/>
        <end position="148"/>
    </location>
</feature>
<dbReference type="GO" id="GO:0007095">
    <property type="term" value="P:mitotic G2 DNA damage checkpoint signaling"/>
    <property type="evidence" value="ECO:0007669"/>
    <property type="project" value="TreeGrafter"/>
</dbReference>
<comment type="subcellular location">
    <subcellularLocation>
        <location evidence="1">Nucleus</location>
    </subcellularLocation>
</comment>
<feature type="compositionally biased region" description="Acidic residues" evidence="4">
    <location>
        <begin position="960"/>
        <end position="971"/>
    </location>
</feature>
<feature type="compositionally biased region" description="Low complexity" evidence="4">
    <location>
        <begin position="1"/>
        <end position="23"/>
    </location>
</feature>
<feature type="region of interest" description="Disordered" evidence="4">
    <location>
        <begin position="1230"/>
        <end position="1261"/>
    </location>
</feature>
<feature type="domain" description="DNA replication checkpoint mediator MRC1" evidence="5">
    <location>
        <begin position="935"/>
        <end position="1073"/>
    </location>
</feature>
<keyword evidence="2" id="KW-0597">Phosphoprotein</keyword>
<feature type="compositionally biased region" description="Acidic residues" evidence="4">
    <location>
        <begin position="1080"/>
        <end position="1100"/>
    </location>
</feature>
<feature type="compositionally biased region" description="Basic and acidic residues" evidence="4">
    <location>
        <begin position="1035"/>
        <end position="1047"/>
    </location>
</feature>
<feature type="compositionally biased region" description="Basic and acidic residues" evidence="4">
    <location>
        <begin position="1333"/>
        <end position="1344"/>
    </location>
</feature>
<sequence length="1397" mass="152944">MSSPPGSPFSIGSPIGSPASPSSNVLTPSRKVQALLAQFDDSDADEPPPTKKDNRISTTVHSSGSRNATLSQSGAQEDDDSEDEDDLPVAPRSKIAARLQGLSTTSTSSKKSDIAVPELSRFNSPDVLDDEGIQQPGMRRRLLTKRKSSPVEEAASARASRSASPSSASSLPSPPSARSHFTPERSDSDHEENQANAGKSKFLALVAKHRKERLDREAEEEVKRKSRHENLESLEKKRRQPRGSSPVDGTEEDSDVSGADGAKKLSTQARPTRKASKKAVEEMNRETQRMTRNMQLAHQARTKKKITKDSLLARFNFPTVTFAAGVAVNHEDEHPTADSSSAASDNESFAGHDTPPTSPLQDEMRVSDPRKEATPAGTAPSAVENQQVEHDLPSWRAIVSKRDKGKGRASSEEPMPQFALVSPAIALISHPNLQGPSEPSLKPTIKPHKSKRPLPPAVKVGAEDSDSDLEVITSKGDIRKYAAFEQLPKRKAKEAHSHLALRSLAHLNGGAEQKRTMNAAEMQASLRKAARLQARQERQQKIEELKARGVFIQTSEEREREQQDLEDLVEKARQEAAEIQKREKALAKKEGNYVKDALDDDDSDEDEDFEDHDGAGTSEDSDENEEGDEEEDVHEHGGREDDENLLDNEAGEAETEDAESDAEDALSRSEDGSETELIEPAVVRQKRAIRVLSDDDDEDEEGPSNDKPCSPQLPAPAKTPQSVLHSARKQIPGLQMSDDLPMGLTQAFAATMADTQSQDAEISQEQDSLTMTMDLPSPNIAMVPRLQRVESIDIITDSQPASETQPLNVNLSFSEVQTVPQSPANALGMGGHQFTPSQPQFEPTQDGGYLLSPFAGNRFATETPQQLGPYSSVETVMLPNDLQDSPILQRTSRLRRGRAHAGDSEDEGSEGDTSAFDIMRRAAKKKEREAFDKNKSHARDIIDEAAEESEDEYAGLGGASDEEGNDEENEEDRAMIDEDTQVGVGDAAKLAKLFADRDRQQDEAAVSKLMKDITTGAFRRKRGNDDLDLSDEEDAANRRREAKRREFAKMRRELLKDEAVGKIAEDKKKQAFLLSIEDREVSEEEDNFDQEETQLEEESQEKESQPAQHPEGRDISFEVTGNDNVKHTQALGTVGESQLNQLKRPNGRAPAHFNRKPTTLAEIRESVSFLIEDHDSQAATIDLGLSDSEEEPEAYVNLDRHFQAAEADENADDGDDLGDFIVDDDGCAKDESAFKKPGLPYSETRAPYSERRTKDRPNVVNRLSMLRQSSSSSAGSSSSTKMAFYTSASSASVSFGNGPSLLRRATTNSSLGSMAGRDENVSATGVVINKPERGKASDDKEFVRKAGGGRRNAVNYRPTIKEERMSQRAGIAKKTAIKGKKAGGGFLGGLFRQDSWA</sequence>